<dbReference type="Gene3D" id="3.30.420.40">
    <property type="match status" value="2"/>
</dbReference>
<comment type="catalytic activity">
    <reaction evidence="10">
        <text>glycerol + ATP = sn-glycerol 3-phosphate + ADP + H(+)</text>
        <dbReference type="Rhea" id="RHEA:21644"/>
        <dbReference type="ChEBI" id="CHEBI:15378"/>
        <dbReference type="ChEBI" id="CHEBI:17754"/>
        <dbReference type="ChEBI" id="CHEBI:30616"/>
        <dbReference type="ChEBI" id="CHEBI:57597"/>
        <dbReference type="ChEBI" id="CHEBI:456216"/>
        <dbReference type="EC" id="2.7.1.30"/>
    </reaction>
</comment>
<dbReference type="InterPro" id="IPR043129">
    <property type="entry name" value="ATPase_NBD"/>
</dbReference>
<dbReference type="GO" id="GO:0006072">
    <property type="term" value="P:glycerol-3-phosphate metabolic process"/>
    <property type="evidence" value="ECO:0007669"/>
    <property type="project" value="InterPro"/>
</dbReference>
<dbReference type="EC" id="2.7.1.30" evidence="3"/>
<comment type="similarity">
    <text evidence="2 11">Belongs to the FGGY kinase family.</text>
</comment>
<name>A0AA49JSY3_9BACT</name>
<comment type="pathway">
    <text evidence="1">Polyol metabolism; glycerol degradation via glycerol kinase pathway; sn-glycerol 3-phosphate from glycerol: step 1/1.</text>
</comment>
<dbReference type="EMBL" id="CP130612">
    <property type="protein sequence ID" value="WKW11359.1"/>
    <property type="molecule type" value="Genomic_DNA"/>
</dbReference>
<dbReference type="PROSITE" id="PS00445">
    <property type="entry name" value="FGGY_KINASES_2"/>
    <property type="match status" value="1"/>
</dbReference>
<evidence type="ECO:0000256" key="2">
    <source>
        <dbReference type="ARBA" id="ARBA00009156"/>
    </source>
</evidence>
<dbReference type="Pfam" id="PF02782">
    <property type="entry name" value="FGGY_C"/>
    <property type="match status" value="1"/>
</dbReference>
<dbReference type="PIRSF" id="PIRSF000538">
    <property type="entry name" value="GlpK"/>
    <property type="match status" value="1"/>
</dbReference>
<evidence type="ECO:0000313" key="15">
    <source>
        <dbReference type="EMBL" id="WKW14269.1"/>
    </source>
</evidence>
<evidence type="ECO:0000256" key="5">
    <source>
        <dbReference type="ARBA" id="ARBA00022741"/>
    </source>
</evidence>
<dbReference type="GO" id="GO:0005524">
    <property type="term" value="F:ATP binding"/>
    <property type="evidence" value="ECO:0007669"/>
    <property type="project" value="UniProtKB-KW"/>
</dbReference>
<dbReference type="InterPro" id="IPR018485">
    <property type="entry name" value="FGGY_C"/>
</dbReference>
<dbReference type="InterPro" id="IPR005999">
    <property type="entry name" value="Glycerol_kin"/>
</dbReference>
<dbReference type="GO" id="GO:0004370">
    <property type="term" value="F:glycerol kinase activity"/>
    <property type="evidence" value="ECO:0007669"/>
    <property type="project" value="UniProtKB-EC"/>
</dbReference>
<dbReference type="InterPro" id="IPR000577">
    <property type="entry name" value="Carb_kinase_FGGY"/>
</dbReference>
<evidence type="ECO:0000256" key="6">
    <source>
        <dbReference type="ARBA" id="ARBA00022777"/>
    </source>
</evidence>
<evidence type="ECO:0000256" key="7">
    <source>
        <dbReference type="ARBA" id="ARBA00022798"/>
    </source>
</evidence>
<evidence type="ECO:0000256" key="9">
    <source>
        <dbReference type="ARBA" id="ARBA00043149"/>
    </source>
</evidence>
<sequence>MRHVLALDEGTTGTTALVIAEDGRVVGRGYREITQHFPQPGWVEHDAEEIFARTVDAAREALAQAKVTPDALGITNQRETIVLWDRRTGKPVDKAIVWQDRRTTRRCAALREAGQAPAIYAATGLVTDPYFSATKLEWLLKERTRGMAPDTLAAGTIDTWLIWKLTNGAVHATDPTNASRTMLYDINTMEWSDQLCALFGVPREILPEVRPSSGSFGESAREHLGVALPILGVAGDQQSAMFGQGCWNPGQSKNTYGTGAFLLFNTGATRPPGGQGMLTTLTCDAAGRPVYALEASIFVAGAAVQWLRDGLGIVEKAHETEAMARSLERNDGVYFVPALTGLGAPHWEPEARGTIVGLTRGTSREHLVRAALEAMAYGTTDVLEAMRGASGAPLDVLRVDGGAAQNDWLMQFQADVLGVPVERPDLVETTALGAAGLAGIAGGVWPDAKAFHASRTFTRFAPTAGVNVARQGLGGWRRATRAAVSWARDRDDG</sequence>
<evidence type="ECO:0000256" key="1">
    <source>
        <dbReference type="ARBA" id="ARBA00005190"/>
    </source>
</evidence>
<keyword evidence="7" id="KW-0319">Glycerol metabolism</keyword>
<evidence type="ECO:0000313" key="14">
    <source>
        <dbReference type="EMBL" id="WKW11359.1"/>
    </source>
</evidence>
<organism evidence="14">
    <name type="scientific">Pseudogemmatithrix spongiicola</name>
    <dbReference type="NCBI Taxonomy" id="3062599"/>
    <lineage>
        <taxon>Bacteria</taxon>
        <taxon>Pseudomonadati</taxon>
        <taxon>Gemmatimonadota</taxon>
        <taxon>Gemmatimonadia</taxon>
        <taxon>Gemmatimonadales</taxon>
        <taxon>Gemmatimonadaceae</taxon>
        <taxon>Pseudogemmatithrix</taxon>
    </lineage>
</organism>
<dbReference type="SUPFAM" id="SSF53067">
    <property type="entry name" value="Actin-like ATPase domain"/>
    <property type="match status" value="2"/>
</dbReference>
<reference evidence="14" key="1">
    <citation type="submission" date="2023-07" db="EMBL/GenBank/DDBJ databases">
        <authorList>
            <person name="Haufschild T."/>
            <person name="Kallscheuer N."/>
            <person name="Hammer J."/>
            <person name="Kohn T."/>
            <person name="Kabuu M."/>
            <person name="Jogler M."/>
            <person name="Wohfarth N."/>
            <person name="Heuer A."/>
            <person name="Rohde M."/>
            <person name="van Teeseling M.C.F."/>
            <person name="Jogler C."/>
        </authorList>
    </citation>
    <scope>NUCLEOTIDE SEQUENCE</scope>
    <source>
        <strain evidence="14">Strain 138</strain>
        <strain evidence="15">Strain 318</strain>
    </source>
</reference>
<keyword evidence="4 11" id="KW-0808">Transferase</keyword>
<feature type="domain" description="Carbohydrate kinase FGGY N-terminal" evidence="12">
    <location>
        <begin position="4"/>
        <end position="243"/>
    </location>
</feature>
<evidence type="ECO:0000256" key="8">
    <source>
        <dbReference type="ARBA" id="ARBA00022840"/>
    </source>
</evidence>
<evidence type="ECO:0000256" key="11">
    <source>
        <dbReference type="RuleBase" id="RU003733"/>
    </source>
</evidence>
<evidence type="ECO:0000313" key="16">
    <source>
        <dbReference type="Proteomes" id="UP001229955"/>
    </source>
</evidence>
<gene>
    <name evidence="14" type="primary">glpK</name>
    <name evidence="14" type="ORF">Strain138_000602</name>
    <name evidence="15" type="ORF">Strain318_000602</name>
</gene>
<dbReference type="Pfam" id="PF00370">
    <property type="entry name" value="FGGY_N"/>
    <property type="match status" value="1"/>
</dbReference>
<evidence type="ECO:0000259" key="12">
    <source>
        <dbReference type="Pfam" id="PF00370"/>
    </source>
</evidence>
<evidence type="ECO:0000256" key="10">
    <source>
        <dbReference type="ARBA" id="ARBA00052101"/>
    </source>
</evidence>
<dbReference type="PANTHER" id="PTHR10196:SF69">
    <property type="entry name" value="GLYCEROL KINASE"/>
    <property type="match status" value="1"/>
</dbReference>
<dbReference type="RefSeq" id="WP_367887058.1">
    <property type="nucleotide sequence ID" value="NZ_CP130612.1"/>
</dbReference>
<accession>A0AA49JSY3</accession>
<dbReference type="CDD" id="cd07786">
    <property type="entry name" value="FGGY_EcGK_like"/>
    <property type="match status" value="1"/>
</dbReference>
<keyword evidence="6 11" id="KW-0418">Kinase</keyword>
<dbReference type="PANTHER" id="PTHR10196">
    <property type="entry name" value="SUGAR KINASE"/>
    <property type="match status" value="1"/>
</dbReference>
<dbReference type="InterPro" id="IPR018484">
    <property type="entry name" value="FGGY_N"/>
</dbReference>
<dbReference type="NCBIfam" id="TIGR01311">
    <property type="entry name" value="glycerol_kin"/>
    <property type="match status" value="1"/>
</dbReference>
<evidence type="ECO:0000256" key="3">
    <source>
        <dbReference type="ARBA" id="ARBA00012099"/>
    </source>
</evidence>
<dbReference type="FunFam" id="3.30.420.40:FF:000008">
    <property type="entry name" value="Glycerol kinase"/>
    <property type="match status" value="1"/>
</dbReference>
<dbReference type="PROSITE" id="PS00933">
    <property type="entry name" value="FGGY_KINASES_1"/>
    <property type="match status" value="1"/>
</dbReference>
<dbReference type="GO" id="GO:0005829">
    <property type="term" value="C:cytosol"/>
    <property type="evidence" value="ECO:0007669"/>
    <property type="project" value="TreeGrafter"/>
</dbReference>
<keyword evidence="8" id="KW-0067">ATP-binding</keyword>
<evidence type="ECO:0000256" key="4">
    <source>
        <dbReference type="ARBA" id="ARBA00022679"/>
    </source>
</evidence>
<accession>A0AA49JYL2</accession>
<keyword evidence="5" id="KW-0547">Nucleotide-binding</keyword>
<feature type="domain" description="Carbohydrate kinase FGGY C-terminal" evidence="13">
    <location>
        <begin position="254"/>
        <end position="441"/>
    </location>
</feature>
<dbReference type="AlphaFoldDB" id="A0AA49JSY3"/>
<dbReference type="FunFam" id="3.30.420.40:FF:000007">
    <property type="entry name" value="Glycerol kinase"/>
    <property type="match status" value="1"/>
</dbReference>
<evidence type="ECO:0000259" key="13">
    <source>
        <dbReference type="Pfam" id="PF02782"/>
    </source>
</evidence>
<dbReference type="EMBL" id="CP130613">
    <property type="protein sequence ID" value="WKW14269.1"/>
    <property type="molecule type" value="Genomic_DNA"/>
</dbReference>
<dbReference type="KEGG" id="pspc:Strain318_000602"/>
<proteinExistence type="inferred from homology"/>
<keyword evidence="16" id="KW-1185">Reference proteome</keyword>
<dbReference type="InterPro" id="IPR018483">
    <property type="entry name" value="Carb_kinase_FGGY_CS"/>
</dbReference>
<dbReference type="NCBIfam" id="NF000756">
    <property type="entry name" value="PRK00047.1"/>
    <property type="match status" value="1"/>
</dbReference>
<dbReference type="GO" id="GO:0019563">
    <property type="term" value="P:glycerol catabolic process"/>
    <property type="evidence" value="ECO:0007669"/>
    <property type="project" value="TreeGrafter"/>
</dbReference>
<protein>
    <recommendedName>
        <fullName evidence="3">glycerol kinase</fullName>
        <ecNumber evidence="3">2.7.1.30</ecNumber>
    </recommendedName>
    <alternativeName>
        <fullName evidence="9">ATP:glycerol 3-phosphotransferase</fullName>
    </alternativeName>
</protein>
<dbReference type="Proteomes" id="UP001229955">
    <property type="component" value="Chromosome"/>
</dbReference>